<dbReference type="InterPro" id="IPR022812">
    <property type="entry name" value="Dynamin"/>
</dbReference>
<comment type="caution">
    <text evidence="6">The sequence shown here is derived from an EMBL/GenBank/DDBJ whole genome shotgun (WGS) entry which is preliminary data.</text>
</comment>
<dbReference type="SMART" id="SM00053">
    <property type="entry name" value="DYNc"/>
    <property type="match status" value="1"/>
</dbReference>
<dbReference type="Gene3D" id="1.20.120.1240">
    <property type="entry name" value="Dynamin, middle domain"/>
    <property type="match status" value="1"/>
</dbReference>
<dbReference type="Pfam" id="PF01031">
    <property type="entry name" value="Dynamin_M"/>
    <property type="match status" value="1"/>
</dbReference>
<dbReference type="EMBL" id="MU003894">
    <property type="protein sequence ID" value="KAF2716113.1"/>
    <property type="molecule type" value="Genomic_DNA"/>
</dbReference>
<dbReference type="PANTHER" id="PTHR11566:SF149">
    <property type="entry name" value="GTPASE, PUTATIVE (AFU_ORTHOLOGUE AFUA_6G11890)-RELATED"/>
    <property type="match status" value="1"/>
</dbReference>
<feature type="domain" description="GED" evidence="4">
    <location>
        <begin position="599"/>
        <end position="690"/>
    </location>
</feature>
<keyword evidence="1" id="KW-0547">Nucleotide-binding</keyword>
<dbReference type="GO" id="GO:0003924">
    <property type="term" value="F:GTPase activity"/>
    <property type="evidence" value="ECO:0007669"/>
    <property type="project" value="InterPro"/>
</dbReference>
<reference evidence="6" key="1">
    <citation type="journal article" date="2020" name="Stud. Mycol.">
        <title>101 Dothideomycetes genomes: a test case for predicting lifestyles and emergence of pathogens.</title>
        <authorList>
            <person name="Haridas S."/>
            <person name="Albert R."/>
            <person name="Binder M."/>
            <person name="Bloem J."/>
            <person name="Labutti K."/>
            <person name="Salamov A."/>
            <person name="Andreopoulos B."/>
            <person name="Baker S."/>
            <person name="Barry K."/>
            <person name="Bills G."/>
            <person name="Bluhm B."/>
            <person name="Cannon C."/>
            <person name="Castanera R."/>
            <person name="Culley D."/>
            <person name="Daum C."/>
            <person name="Ezra D."/>
            <person name="Gonzalez J."/>
            <person name="Henrissat B."/>
            <person name="Kuo A."/>
            <person name="Liang C."/>
            <person name="Lipzen A."/>
            <person name="Lutzoni F."/>
            <person name="Magnuson J."/>
            <person name="Mondo S."/>
            <person name="Nolan M."/>
            <person name="Ohm R."/>
            <person name="Pangilinan J."/>
            <person name="Park H.-J."/>
            <person name="Ramirez L."/>
            <person name="Alfaro M."/>
            <person name="Sun H."/>
            <person name="Tritt A."/>
            <person name="Yoshinaga Y."/>
            <person name="Zwiers L.-H."/>
            <person name="Turgeon B."/>
            <person name="Goodwin S."/>
            <person name="Spatafora J."/>
            <person name="Crous P."/>
            <person name="Grigoriev I."/>
        </authorList>
    </citation>
    <scope>NUCLEOTIDE SEQUENCE</scope>
    <source>
        <strain evidence="6">CBS 116435</strain>
    </source>
</reference>
<evidence type="ECO:0000256" key="2">
    <source>
        <dbReference type="ARBA" id="ARBA00023134"/>
    </source>
</evidence>
<evidence type="ECO:0000313" key="6">
    <source>
        <dbReference type="EMBL" id="KAF2716113.1"/>
    </source>
</evidence>
<dbReference type="OrthoDB" id="415706at2759"/>
<dbReference type="FunFam" id="3.40.50.300:FF:001425">
    <property type="entry name" value="Dynamin GTPase, putative"/>
    <property type="match status" value="1"/>
</dbReference>
<feature type="coiled-coil region" evidence="3">
    <location>
        <begin position="512"/>
        <end position="570"/>
    </location>
</feature>
<evidence type="ECO:0000313" key="7">
    <source>
        <dbReference type="Proteomes" id="UP000799441"/>
    </source>
</evidence>
<dbReference type="GO" id="GO:0000266">
    <property type="term" value="P:mitochondrial fission"/>
    <property type="evidence" value="ECO:0007669"/>
    <property type="project" value="TreeGrafter"/>
</dbReference>
<dbReference type="GO" id="GO:0006897">
    <property type="term" value="P:endocytosis"/>
    <property type="evidence" value="ECO:0007669"/>
    <property type="project" value="TreeGrafter"/>
</dbReference>
<sequence>MTKSGPSGVFDVTALKNLQPNKHLELLDVIDNLRAQGLNEHVDLPQLIVCGDQSSGKSSLLSAISGVPFPKKESLCTRFATEVVLRRDDSISESQLSVTITPSSTRPAADRHELESFARQLHSMEDLPKTMTDAAMAMGLGAVGGAFSADILRLEVRGPNLPQLTIVDLPGLIHAENKLQSADDITLVNRLVKEYMSQERSIILAVVSAKYDYANQIVLTRAREVDPKGRRTLGIITKPDTLHPGSESEESFLGLAQNQDIRFSLGWHVVRNQDSNEPAESDRDDIEYRFFKASRLNVLSESDRGIRSLRDRLSKVLFEQIKRELPGLISEILIATEETTKQLDRMGRSRSSSLEKRMFVMELGQKFSDLCHAACEGLYEHSFFEETSSSTAFRRLRAVVQNANSHFARKLLELPLQNPIALGNQDVAGSDPTSLVERAKTLIRSYRGKELPGTFNPILIGQLFRELSRPWFQHSRAHVNSVWLSARTTVLSILEVVAEDQVRDACMRSVIDLELEEMQKAAEERLNEYMQEFRRQPITYNHYLTETVQAVRYERERDEATARCQKLLETRRQLTLLDVRLIVDTLVQRREPNMDNLAAQDLADYTKAYYKVALKRAIDEIPAHVIEPAILTRLPKLLDSTKILGMSDDVVDTIGGESASRTALRETLQAKLDVFDRSSLICKVYAERAAEADESIFDTSDGSHVVVSDDEDESDYVCEEPAVDMPQETAEEETQAYAEKEIQAYAEVLDIPIIDVVGSKKKKSKKSSRTLGFTD</sequence>
<organism evidence="6 7">
    <name type="scientific">Polychaeton citri CBS 116435</name>
    <dbReference type="NCBI Taxonomy" id="1314669"/>
    <lineage>
        <taxon>Eukaryota</taxon>
        <taxon>Fungi</taxon>
        <taxon>Dikarya</taxon>
        <taxon>Ascomycota</taxon>
        <taxon>Pezizomycotina</taxon>
        <taxon>Dothideomycetes</taxon>
        <taxon>Dothideomycetidae</taxon>
        <taxon>Capnodiales</taxon>
        <taxon>Capnodiaceae</taxon>
        <taxon>Polychaeton</taxon>
    </lineage>
</organism>
<evidence type="ECO:0000256" key="1">
    <source>
        <dbReference type="ARBA" id="ARBA00022741"/>
    </source>
</evidence>
<dbReference type="CDD" id="cd08771">
    <property type="entry name" value="DLP_1"/>
    <property type="match status" value="1"/>
</dbReference>
<dbReference type="InterPro" id="IPR020850">
    <property type="entry name" value="GED_dom"/>
</dbReference>
<dbReference type="InterPro" id="IPR000375">
    <property type="entry name" value="Dynamin_stalk"/>
</dbReference>
<dbReference type="InterPro" id="IPR030381">
    <property type="entry name" value="G_DYNAMIN_dom"/>
</dbReference>
<dbReference type="Proteomes" id="UP000799441">
    <property type="component" value="Unassembled WGS sequence"/>
</dbReference>
<dbReference type="PROSITE" id="PS51718">
    <property type="entry name" value="G_DYNAMIN_2"/>
    <property type="match status" value="1"/>
</dbReference>
<dbReference type="GO" id="GO:0016020">
    <property type="term" value="C:membrane"/>
    <property type="evidence" value="ECO:0007669"/>
    <property type="project" value="TreeGrafter"/>
</dbReference>
<dbReference type="PANTHER" id="PTHR11566">
    <property type="entry name" value="DYNAMIN"/>
    <property type="match status" value="1"/>
</dbReference>
<evidence type="ECO:0000259" key="5">
    <source>
        <dbReference type="PROSITE" id="PS51718"/>
    </source>
</evidence>
<keyword evidence="2" id="KW-0342">GTP-binding</keyword>
<dbReference type="GO" id="GO:0048312">
    <property type="term" value="P:intracellular distribution of mitochondria"/>
    <property type="evidence" value="ECO:0007669"/>
    <property type="project" value="TreeGrafter"/>
</dbReference>
<gene>
    <name evidence="6" type="ORF">K431DRAFT_316768</name>
</gene>
<keyword evidence="7" id="KW-1185">Reference proteome</keyword>
<dbReference type="PRINTS" id="PR00195">
    <property type="entry name" value="DYNAMIN"/>
</dbReference>
<accession>A0A9P4UJW0</accession>
<evidence type="ECO:0000259" key="4">
    <source>
        <dbReference type="PROSITE" id="PS51388"/>
    </source>
</evidence>
<dbReference type="GO" id="GO:0005874">
    <property type="term" value="C:microtubule"/>
    <property type="evidence" value="ECO:0007669"/>
    <property type="project" value="TreeGrafter"/>
</dbReference>
<name>A0A9P4UJW0_9PEZI</name>
<dbReference type="PROSITE" id="PS51388">
    <property type="entry name" value="GED"/>
    <property type="match status" value="1"/>
</dbReference>
<dbReference type="GO" id="GO:0008017">
    <property type="term" value="F:microtubule binding"/>
    <property type="evidence" value="ECO:0007669"/>
    <property type="project" value="TreeGrafter"/>
</dbReference>
<dbReference type="Pfam" id="PF00350">
    <property type="entry name" value="Dynamin_N"/>
    <property type="match status" value="1"/>
</dbReference>
<feature type="domain" description="Dynamin-type G" evidence="5">
    <location>
        <begin position="41"/>
        <end position="326"/>
    </location>
</feature>
<dbReference type="SUPFAM" id="SSF52540">
    <property type="entry name" value="P-loop containing nucleoside triphosphate hydrolases"/>
    <property type="match status" value="1"/>
</dbReference>
<evidence type="ECO:0000256" key="3">
    <source>
        <dbReference type="SAM" id="Coils"/>
    </source>
</evidence>
<dbReference type="InterPro" id="IPR027417">
    <property type="entry name" value="P-loop_NTPase"/>
</dbReference>
<dbReference type="Gene3D" id="3.40.50.300">
    <property type="entry name" value="P-loop containing nucleotide triphosphate hydrolases"/>
    <property type="match status" value="1"/>
</dbReference>
<keyword evidence="3" id="KW-0175">Coiled coil</keyword>
<dbReference type="AlphaFoldDB" id="A0A9P4UJW0"/>
<dbReference type="GO" id="GO:0005739">
    <property type="term" value="C:mitochondrion"/>
    <property type="evidence" value="ECO:0007669"/>
    <property type="project" value="TreeGrafter"/>
</dbReference>
<dbReference type="GO" id="GO:0016559">
    <property type="term" value="P:peroxisome fission"/>
    <property type="evidence" value="ECO:0007669"/>
    <property type="project" value="TreeGrafter"/>
</dbReference>
<dbReference type="InterPro" id="IPR045063">
    <property type="entry name" value="Dynamin_N"/>
</dbReference>
<proteinExistence type="predicted"/>
<protein>
    <submittedName>
        <fullName evidence="6">Vacuolar sorting protein</fullName>
    </submittedName>
</protein>
<dbReference type="InterPro" id="IPR001401">
    <property type="entry name" value="Dynamin_GTPase"/>
</dbReference>
<dbReference type="GO" id="GO:0005525">
    <property type="term" value="F:GTP binding"/>
    <property type="evidence" value="ECO:0007669"/>
    <property type="project" value="InterPro"/>
</dbReference>